<dbReference type="RefSeq" id="WP_231056821.1">
    <property type="nucleotide sequence ID" value="NZ_JAJNOC010000001.1"/>
</dbReference>
<dbReference type="Proteomes" id="UP001179361">
    <property type="component" value="Unassembled WGS sequence"/>
</dbReference>
<dbReference type="InterPro" id="IPR041657">
    <property type="entry name" value="HTH_17"/>
</dbReference>
<comment type="caution">
    <text evidence="2">The sequence shown here is derived from an EMBL/GenBank/DDBJ whole genome shotgun (WGS) entry which is preliminary data.</text>
</comment>
<dbReference type="NCBIfam" id="TIGR01764">
    <property type="entry name" value="excise"/>
    <property type="match status" value="1"/>
</dbReference>
<feature type="domain" description="Helix-turn-helix" evidence="1">
    <location>
        <begin position="7"/>
        <end position="59"/>
    </location>
</feature>
<accession>A0ABS8Q1A7</accession>
<name>A0ABS8Q1A7_9BURK</name>
<keyword evidence="3" id="KW-1185">Reference proteome</keyword>
<dbReference type="Gene3D" id="1.10.10.10">
    <property type="entry name" value="Winged helix-like DNA-binding domain superfamily/Winged helix DNA-binding domain"/>
    <property type="match status" value="1"/>
</dbReference>
<dbReference type="InterPro" id="IPR036388">
    <property type="entry name" value="WH-like_DNA-bd_sf"/>
</dbReference>
<evidence type="ECO:0000313" key="2">
    <source>
        <dbReference type="EMBL" id="MCD2515515.1"/>
    </source>
</evidence>
<sequence>MYEPSSYLTTKEVATLLRIAPQTLEKARSTGLGPQIPFVKVGRAVRYACEDVRAWVETNKNI</sequence>
<dbReference type="SUPFAM" id="SSF46955">
    <property type="entry name" value="Putative DNA-binding domain"/>
    <property type="match status" value="1"/>
</dbReference>
<dbReference type="InterPro" id="IPR009061">
    <property type="entry name" value="DNA-bd_dom_put_sf"/>
</dbReference>
<protein>
    <submittedName>
        <fullName evidence="2">Helix-turn-helix domain-containing protein</fullName>
    </submittedName>
</protein>
<proteinExistence type="predicted"/>
<gene>
    <name evidence="2" type="ORF">LQ564_04230</name>
</gene>
<dbReference type="EMBL" id="JAJNOC010000001">
    <property type="protein sequence ID" value="MCD2515515.1"/>
    <property type="molecule type" value="Genomic_DNA"/>
</dbReference>
<evidence type="ECO:0000259" key="1">
    <source>
        <dbReference type="Pfam" id="PF12728"/>
    </source>
</evidence>
<evidence type="ECO:0000313" key="3">
    <source>
        <dbReference type="Proteomes" id="UP001179361"/>
    </source>
</evidence>
<reference evidence="2" key="1">
    <citation type="submission" date="2021-11" db="EMBL/GenBank/DDBJ databases">
        <title>The complete genome of Massilia sp sp. G4R7.</title>
        <authorList>
            <person name="Liu L."/>
            <person name="Yue J."/>
            <person name="Yuan J."/>
            <person name="Yang F."/>
            <person name="Li L."/>
        </authorList>
    </citation>
    <scope>NUCLEOTIDE SEQUENCE</scope>
    <source>
        <strain evidence="2">G4R7</strain>
    </source>
</reference>
<dbReference type="InterPro" id="IPR010093">
    <property type="entry name" value="SinI_DNA-bd"/>
</dbReference>
<organism evidence="2 3">
    <name type="scientific">Massilia phyllostachyos</name>
    <dbReference type="NCBI Taxonomy" id="2898585"/>
    <lineage>
        <taxon>Bacteria</taxon>
        <taxon>Pseudomonadati</taxon>
        <taxon>Pseudomonadota</taxon>
        <taxon>Betaproteobacteria</taxon>
        <taxon>Burkholderiales</taxon>
        <taxon>Oxalobacteraceae</taxon>
        <taxon>Telluria group</taxon>
        <taxon>Massilia</taxon>
    </lineage>
</organism>
<dbReference type="Pfam" id="PF12728">
    <property type="entry name" value="HTH_17"/>
    <property type="match status" value="1"/>
</dbReference>